<gene>
    <name evidence="1" type="ORF">DFR42_1182</name>
</gene>
<dbReference type="AlphaFoldDB" id="A0A318IS46"/>
<sequence>MKYAWITRNKSCWPISLQCEILGVSQSGYHEHFARQATPQQRKHVSNDALLGLCRISKRWLADQVDCGANTVYE</sequence>
<name>A0A318IS46_9BURK</name>
<accession>A0A318IS46</accession>
<keyword evidence="2" id="KW-1185">Reference proteome</keyword>
<comment type="caution">
    <text evidence="1">The sequence shown here is derived from an EMBL/GenBank/DDBJ whole genome shotgun (WGS) entry which is preliminary data.</text>
</comment>
<dbReference type="Proteomes" id="UP000247792">
    <property type="component" value="Unassembled WGS sequence"/>
</dbReference>
<evidence type="ECO:0000313" key="1">
    <source>
        <dbReference type="EMBL" id="PXX37181.1"/>
    </source>
</evidence>
<reference evidence="1 2" key="1">
    <citation type="submission" date="2018-05" db="EMBL/GenBank/DDBJ databases">
        <title>Genomic Encyclopedia of Type Strains, Phase IV (KMG-IV): sequencing the most valuable type-strain genomes for metagenomic binning, comparative biology and taxonomic classification.</title>
        <authorList>
            <person name="Goeker M."/>
        </authorList>
    </citation>
    <scope>NUCLEOTIDE SEQUENCE [LARGE SCALE GENOMIC DNA]</scope>
    <source>
        <strain evidence="1 2">DSM 19792</strain>
    </source>
</reference>
<proteinExistence type="predicted"/>
<dbReference type="EMBL" id="QJKB01000018">
    <property type="protein sequence ID" value="PXX37181.1"/>
    <property type="molecule type" value="Genomic_DNA"/>
</dbReference>
<protein>
    <submittedName>
        <fullName evidence="1">Uncharacterized protein</fullName>
    </submittedName>
</protein>
<organism evidence="1 2">
    <name type="scientific">Undibacterium pigrum</name>
    <dbReference type="NCBI Taxonomy" id="401470"/>
    <lineage>
        <taxon>Bacteria</taxon>
        <taxon>Pseudomonadati</taxon>
        <taxon>Pseudomonadota</taxon>
        <taxon>Betaproteobacteria</taxon>
        <taxon>Burkholderiales</taxon>
        <taxon>Oxalobacteraceae</taxon>
        <taxon>Undibacterium</taxon>
    </lineage>
</organism>
<evidence type="ECO:0000313" key="2">
    <source>
        <dbReference type="Proteomes" id="UP000247792"/>
    </source>
</evidence>